<dbReference type="InterPro" id="IPR036390">
    <property type="entry name" value="WH_DNA-bd_sf"/>
</dbReference>
<evidence type="ECO:0000313" key="5">
    <source>
        <dbReference type="EMBL" id="PWK34215.1"/>
    </source>
</evidence>
<proteinExistence type="predicted"/>
<reference evidence="5 6" key="1">
    <citation type="submission" date="2018-05" db="EMBL/GenBank/DDBJ databases">
        <title>Genomic Encyclopedia of Type Strains, Phase IV (KMG-V): Genome sequencing to study the core and pangenomes of soil and plant-associated prokaryotes.</title>
        <authorList>
            <person name="Whitman W."/>
        </authorList>
    </citation>
    <scope>NUCLEOTIDE SEQUENCE [LARGE SCALE GENOMIC DNA]</scope>
    <source>
        <strain evidence="5 6">SLV-132</strain>
    </source>
</reference>
<protein>
    <submittedName>
        <fullName evidence="5">MarR family transcriptional regulator</fullName>
    </submittedName>
</protein>
<dbReference type="PROSITE" id="PS01117">
    <property type="entry name" value="HTH_MARR_1"/>
    <property type="match status" value="1"/>
</dbReference>
<dbReference type="GO" id="GO:0003700">
    <property type="term" value="F:DNA-binding transcription factor activity"/>
    <property type="evidence" value="ECO:0007669"/>
    <property type="project" value="InterPro"/>
</dbReference>
<evidence type="ECO:0000313" key="6">
    <source>
        <dbReference type="Proteomes" id="UP000245754"/>
    </source>
</evidence>
<dbReference type="Gene3D" id="1.10.10.10">
    <property type="entry name" value="Winged helix-like DNA-binding domain superfamily/Winged helix DNA-binding domain"/>
    <property type="match status" value="1"/>
</dbReference>
<dbReference type="GO" id="GO:0003677">
    <property type="term" value="F:DNA binding"/>
    <property type="evidence" value="ECO:0007669"/>
    <property type="project" value="UniProtKB-KW"/>
</dbReference>
<dbReference type="PANTHER" id="PTHR33164">
    <property type="entry name" value="TRANSCRIPTIONAL REGULATOR, MARR FAMILY"/>
    <property type="match status" value="1"/>
</dbReference>
<evidence type="ECO:0000259" key="4">
    <source>
        <dbReference type="PROSITE" id="PS50995"/>
    </source>
</evidence>
<dbReference type="EMBL" id="QGGT01000003">
    <property type="protein sequence ID" value="PWK34215.1"/>
    <property type="molecule type" value="Genomic_DNA"/>
</dbReference>
<evidence type="ECO:0000256" key="1">
    <source>
        <dbReference type="ARBA" id="ARBA00023015"/>
    </source>
</evidence>
<gene>
    <name evidence="5" type="ORF">C7419_103534</name>
</gene>
<keyword evidence="3" id="KW-0804">Transcription</keyword>
<dbReference type="SMART" id="SM00347">
    <property type="entry name" value="HTH_MARR"/>
    <property type="match status" value="1"/>
</dbReference>
<feature type="domain" description="HTH marR-type" evidence="4">
    <location>
        <begin position="1"/>
        <end position="143"/>
    </location>
</feature>
<dbReference type="GO" id="GO:0006950">
    <property type="term" value="P:response to stress"/>
    <property type="evidence" value="ECO:0007669"/>
    <property type="project" value="TreeGrafter"/>
</dbReference>
<accession>A0A316EQ53</accession>
<keyword evidence="6" id="KW-1185">Reference proteome</keyword>
<dbReference type="InterPro" id="IPR023187">
    <property type="entry name" value="Tscrpt_reg_MarR-type_CS"/>
</dbReference>
<evidence type="ECO:0000256" key="3">
    <source>
        <dbReference type="ARBA" id="ARBA00023163"/>
    </source>
</evidence>
<dbReference type="InterPro" id="IPR000835">
    <property type="entry name" value="HTH_MarR-typ"/>
</dbReference>
<sequence>MSPLNQPLGIDACNCFAARKASRQISRLYDSHLEPAGLRITQFMTLAVLNEVGSAPINALAERLDIERTAMGKMVGFLERDGYVTITPSPTDGRSRLIALTKEGQRLHDKAAPLWRSAQREFEQLNGAAQATALRDGLKAVVVGNVGEQGAED</sequence>
<comment type="caution">
    <text evidence="5">The sequence shown here is derived from an EMBL/GenBank/DDBJ whole genome shotgun (WGS) entry which is preliminary data.</text>
</comment>
<dbReference type="AlphaFoldDB" id="A0A316EQ53"/>
<organism evidence="5 6">
    <name type="scientific">Cupriavidus plantarum</name>
    <dbReference type="NCBI Taxonomy" id="942865"/>
    <lineage>
        <taxon>Bacteria</taxon>
        <taxon>Pseudomonadati</taxon>
        <taxon>Pseudomonadota</taxon>
        <taxon>Betaproteobacteria</taxon>
        <taxon>Burkholderiales</taxon>
        <taxon>Burkholderiaceae</taxon>
        <taxon>Cupriavidus</taxon>
    </lineage>
</organism>
<dbReference type="Pfam" id="PF12802">
    <property type="entry name" value="MarR_2"/>
    <property type="match status" value="1"/>
</dbReference>
<keyword evidence="2" id="KW-0238">DNA-binding</keyword>
<dbReference type="PANTHER" id="PTHR33164:SF105">
    <property type="entry name" value="TRANSCRIPTIONAL REPRESSOR PROTEIN-RELATED"/>
    <property type="match status" value="1"/>
</dbReference>
<keyword evidence="1" id="KW-0805">Transcription regulation</keyword>
<dbReference type="PROSITE" id="PS50995">
    <property type="entry name" value="HTH_MARR_2"/>
    <property type="match status" value="1"/>
</dbReference>
<dbReference type="InterPro" id="IPR036388">
    <property type="entry name" value="WH-like_DNA-bd_sf"/>
</dbReference>
<dbReference type="SUPFAM" id="SSF46785">
    <property type="entry name" value="Winged helix' DNA-binding domain"/>
    <property type="match status" value="1"/>
</dbReference>
<name>A0A316EQ53_9BURK</name>
<dbReference type="InterPro" id="IPR039422">
    <property type="entry name" value="MarR/SlyA-like"/>
</dbReference>
<dbReference type="Proteomes" id="UP000245754">
    <property type="component" value="Unassembled WGS sequence"/>
</dbReference>
<dbReference type="RefSeq" id="WP_109584259.1">
    <property type="nucleotide sequence ID" value="NZ_QGGT01000003.1"/>
</dbReference>
<evidence type="ECO:0000256" key="2">
    <source>
        <dbReference type="ARBA" id="ARBA00023125"/>
    </source>
</evidence>